<name>A0A8D8CCS7_CULPI</name>
<dbReference type="EMBL" id="HBUE01109222">
    <property type="protein sequence ID" value="CAG6488076.1"/>
    <property type="molecule type" value="Transcribed_RNA"/>
</dbReference>
<proteinExistence type="predicted"/>
<sequence>MAQLLQLQVHPSQSDSQPLFRRVVQPAVPHRKPFQLATLLDETVHKFAPETPTIVQCDRFQPRSQLPPHRHDSAAGHGAAVEGNAGQLGALPGQLRHGLLGHGAAVQG</sequence>
<dbReference type="EMBL" id="HBUE01272968">
    <property type="protein sequence ID" value="CAG6564904.1"/>
    <property type="molecule type" value="Transcribed_RNA"/>
</dbReference>
<dbReference type="AlphaFoldDB" id="A0A8D8CCS7"/>
<dbReference type="EMBL" id="HBUE01167648">
    <property type="protein sequence ID" value="CAG6513435.1"/>
    <property type="molecule type" value="Transcribed_RNA"/>
</dbReference>
<protein>
    <submittedName>
        <fullName evidence="1">(northern house mosquito) hypothetical protein</fullName>
    </submittedName>
</protein>
<evidence type="ECO:0000313" key="1">
    <source>
        <dbReference type="EMBL" id="CAG6488076.1"/>
    </source>
</evidence>
<accession>A0A8D8CCS7</accession>
<reference evidence="1" key="1">
    <citation type="submission" date="2021-05" db="EMBL/GenBank/DDBJ databases">
        <authorList>
            <person name="Alioto T."/>
            <person name="Alioto T."/>
            <person name="Gomez Garrido J."/>
        </authorList>
    </citation>
    <scope>NUCLEOTIDE SEQUENCE</scope>
</reference>
<organism evidence="1">
    <name type="scientific">Culex pipiens</name>
    <name type="common">House mosquito</name>
    <dbReference type="NCBI Taxonomy" id="7175"/>
    <lineage>
        <taxon>Eukaryota</taxon>
        <taxon>Metazoa</taxon>
        <taxon>Ecdysozoa</taxon>
        <taxon>Arthropoda</taxon>
        <taxon>Hexapoda</taxon>
        <taxon>Insecta</taxon>
        <taxon>Pterygota</taxon>
        <taxon>Neoptera</taxon>
        <taxon>Endopterygota</taxon>
        <taxon>Diptera</taxon>
        <taxon>Nematocera</taxon>
        <taxon>Culicoidea</taxon>
        <taxon>Culicidae</taxon>
        <taxon>Culicinae</taxon>
        <taxon>Culicini</taxon>
        <taxon>Culex</taxon>
        <taxon>Culex</taxon>
    </lineage>
</organism>